<evidence type="ECO:0000313" key="2">
    <source>
        <dbReference type="Proteomes" id="UP001249851"/>
    </source>
</evidence>
<keyword evidence="2" id="KW-1185">Reference proteome</keyword>
<proteinExistence type="predicted"/>
<evidence type="ECO:0000313" key="1">
    <source>
        <dbReference type="EMBL" id="KAK2560145.1"/>
    </source>
</evidence>
<comment type="caution">
    <text evidence="1">The sequence shown here is derived from an EMBL/GenBank/DDBJ whole genome shotgun (WGS) entry which is preliminary data.</text>
</comment>
<dbReference type="AlphaFoldDB" id="A0AAD9QF80"/>
<accession>A0AAD9QF80</accession>
<organism evidence="1 2">
    <name type="scientific">Acropora cervicornis</name>
    <name type="common">Staghorn coral</name>
    <dbReference type="NCBI Taxonomy" id="6130"/>
    <lineage>
        <taxon>Eukaryota</taxon>
        <taxon>Metazoa</taxon>
        <taxon>Cnidaria</taxon>
        <taxon>Anthozoa</taxon>
        <taxon>Hexacorallia</taxon>
        <taxon>Scleractinia</taxon>
        <taxon>Astrocoeniina</taxon>
        <taxon>Acroporidae</taxon>
        <taxon>Acropora</taxon>
    </lineage>
</organism>
<reference evidence="1" key="2">
    <citation type="journal article" date="2023" name="Science">
        <title>Genomic signatures of disease resistance in endangered staghorn corals.</title>
        <authorList>
            <person name="Vollmer S.V."/>
            <person name="Selwyn J.D."/>
            <person name="Despard B.A."/>
            <person name="Roesel C.L."/>
        </authorList>
    </citation>
    <scope>NUCLEOTIDE SEQUENCE</scope>
    <source>
        <strain evidence="1">K2</strain>
    </source>
</reference>
<name>A0AAD9QF80_ACRCE</name>
<dbReference type="Proteomes" id="UP001249851">
    <property type="component" value="Unassembled WGS sequence"/>
</dbReference>
<reference evidence="1" key="1">
    <citation type="journal article" date="2023" name="G3 (Bethesda)">
        <title>Whole genome assembly and annotation of the endangered Caribbean coral Acropora cervicornis.</title>
        <authorList>
            <person name="Selwyn J.D."/>
            <person name="Vollmer S.V."/>
        </authorList>
    </citation>
    <scope>NUCLEOTIDE SEQUENCE</scope>
    <source>
        <strain evidence="1">K2</strain>
    </source>
</reference>
<dbReference type="EMBL" id="JARQWQ010000037">
    <property type="protein sequence ID" value="KAK2560145.1"/>
    <property type="molecule type" value="Genomic_DNA"/>
</dbReference>
<protein>
    <submittedName>
        <fullName evidence="1">Uncharacterized protein</fullName>
    </submittedName>
</protein>
<gene>
    <name evidence="1" type="ORF">P5673_017117</name>
</gene>
<sequence>MTITSLLSVKEFVLLLQFNHLSRVRRQEEAKVLNRQFKEDPGRVYATITMMAEVDPDNARPKYKVARNEVQTSASKGVFSDIVEAEGFWRRLWEERGTGDENAEWPKEIESIVIQCWAENNSSLNQNAPLKGTEFNKAASDLRNPNLPFAARGNWEGSQYFGKIASKNELHSKNERILCIFEWKGIVLILVLKHS</sequence>